<dbReference type="Gene3D" id="2.100.10.30">
    <property type="entry name" value="Jacalin-like lectin domain"/>
    <property type="match status" value="1"/>
</dbReference>
<dbReference type="STRING" id="112509.A0A287QAK1"/>
<dbReference type="CDD" id="cd09612">
    <property type="entry name" value="Jacalin"/>
    <property type="match status" value="1"/>
</dbReference>
<dbReference type="InterPro" id="IPR036404">
    <property type="entry name" value="Jacalin-like_lectin_dom_sf"/>
</dbReference>
<evidence type="ECO:0000256" key="1">
    <source>
        <dbReference type="ARBA" id="ARBA00022734"/>
    </source>
</evidence>
<name>A0A287QAK1_HORVV</name>
<proteinExistence type="predicted"/>
<dbReference type="ExpressionAtlas" id="A0A287QAK1">
    <property type="expression patterns" value="baseline"/>
</dbReference>
<reference evidence="3" key="1">
    <citation type="journal article" date="2012" name="Nature">
        <title>A physical, genetic and functional sequence assembly of the barley genome.</title>
        <authorList>
            <consortium name="The International Barley Genome Sequencing Consortium"/>
            <person name="Mayer K.F."/>
            <person name="Waugh R."/>
            <person name="Brown J.W."/>
            <person name="Schulman A."/>
            <person name="Langridge P."/>
            <person name="Platzer M."/>
            <person name="Fincher G.B."/>
            <person name="Muehlbauer G.J."/>
            <person name="Sato K."/>
            <person name="Close T.J."/>
            <person name="Wise R.P."/>
            <person name="Stein N."/>
        </authorList>
    </citation>
    <scope>NUCLEOTIDE SEQUENCE [LARGE SCALE GENOMIC DNA]</scope>
    <source>
        <strain evidence="3">cv. Morex</strain>
    </source>
</reference>
<dbReference type="Gramene" id="HORVU.MOREX.r3.5HG0427490.1">
    <property type="protein sequence ID" value="HORVU.MOREX.r3.5HG0427490.1"/>
    <property type="gene ID" value="HORVU.MOREX.r3.5HG0427490"/>
</dbReference>
<protein>
    <submittedName>
        <fullName evidence="2">Uncharacterized protein</fullName>
    </submittedName>
</protein>
<dbReference type="Proteomes" id="UP000011116">
    <property type="component" value="Chromosome 5H"/>
</dbReference>
<dbReference type="Pfam" id="PF01419">
    <property type="entry name" value="Jacalin"/>
    <property type="match status" value="1"/>
</dbReference>
<dbReference type="EnsemblPlants" id="HORVU.MOREX.r3.5HG0427490.1">
    <property type="protein sequence ID" value="HORVU.MOREX.r3.5HG0427490.1"/>
    <property type="gene ID" value="HORVU.MOREX.r3.5HG0427490"/>
</dbReference>
<sequence length="147" mass="15612">MSKPVKIGLWGGVGGQPRDVRHAPHRLARVEISGVDAIHSIKFTYEDHAGDQHVEGAWGAPSGNKHTLDLEDMEYVTEISGTYGRWGSVSSIVTSLKFVTNNGQTIECGIAGSGGSFHVPVTHGGQITGFFGRVGDLIDAIGIYVLP</sequence>
<dbReference type="FunCoup" id="A0A287QAK1">
    <property type="interactions" value="10"/>
</dbReference>
<accession>A0A287QAK1</accession>
<dbReference type="SUPFAM" id="SSF51101">
    <property type="entry name" value="Mannose-binding lectins"/>
    <property type="match status" value="1"/>
</dbReference>
<dbReference type="SMART" id="SM00915">
    <property type="entry name" value="Jacalin"/>
    <property type="match status" value="1"/>
</dbReference>
<organism evidence="2 3">
    <name type="scientific">Hordeum vulgare subsp. vulgare</name>
    <name type="common">Domesticated barley</name>
    <dbReference type="NCBI Taxonomy" id="112509"/>
    <lineage>
        <taxon>Eukaryota</taxon>
        <taxon>Viridiplantae</taxon>
        <taxon>Streptophyta</taxon>
        <taxon>Embryophyta</taxon>
        <taxon>Tracheophyta</taxon>
        <taxon>Spermatophyta</taxon>
        <taxon>Magnoliopsida</taxon>
        <taxon>Liliopsida</taxon>
        <taxon>Poales</taxon>
        <taxon>Poaceae</taxon>
        <taxon>BOP clade</taxon>
        <taxon>Pooideae</taxon>
        <taxon>Triticodae</taxon>
        <taxon>Triticeae</taxon>
        <taxon>Hordeinae</taxon>
        <taxon>Hordeum</taxon>
    </lineage>
</organism>
<dbReference type="InParanoid" id="A0A287QAK1"/>
<evidence type="ECO:0000313" key="3">
    <source>
        <dbReference type="Proteomes" id="UP000011116"/>
    </source>
</evidence>
<evidence type="ECO:0000313" key="2">
    <source>
        <dbReference type="EnsemblPlants" id="HORVU.MOREX.r3.5HG0427490.1"/>
    </source>
</evidence>
<dbReference type="PANTHER" id="PTHR46506">
    <property type="entry name" value="OS05G0143600 PROTEIN"/>
    <property type="match status" value="1"/>
</dbReference>
<dbReference type="InterPro" id="IPR001229">
    <property type="entry name" value="Jacalin-like_lectin_dom"/>
</dbReference>
<reference evidence="2" key="3">
    <citation type="submission" date="2022-01" db="UniProtKB">
        <authorList>
            <consortium name="EnsemblPlants"/>
        </authorList>
    </citation>
    <scope>IDENTIFICATION</scope>
    <source>
        <strain evidence="2">subsp. vulgare</strain>
    </source>
</reference>
<reference evidence="2" key="2">
    <citation type="submission" date="2020-10" db="EMBL/GenBank/DDBJ databases">
        <authorList>
            <person name="Scholz U."/>
            <person name="Mascher M."/>
            <person name="Fiebig A."/>
        </authorList>
    </citation>
    <scope>NUCLEOTIDE SEQUENCE [LARGE SCALE GENOMIC DNA]</scope>
    <source>
        <strain evidence="2">cv. Morex</strain>
    </source>
</reference>
<dbReference type="AlphaFoldDB" id="A0A287QAK1"/>
<keyword evidence="3" id="KW-1185">Reference proteome</keyword>
<dbReference type="InterPro" id="IPR033734">
    <property type="entry name" value="Jacalin-like_lectin_dom_plant"/>
</dbReference>
<dbReference type="GO" id="GO:0030246">
    <property type="term" value="F:carbohydrate binding"/>
    <property type="evidence" value="ECO:0007669"/>
    <property type="project" value="UniProtKB-KW"/>
</dbReference>
<keyword evidence="1" id="KW-0430">Lectin</keyword>
<dbReference type="SMR" id="A0A287QAK1"/>
<dbReference type="PROSITE" id="PS51752">
    <property type="entry name" value="JACALIN_LECTIN"/>
    <property type="match status" value="1"/>
</dbReference>